<evidence type="ECO:0000313" key="2">
    <source>
        <dbReference type="EMBL" id="GAI25307.1"/>
    </source>
</evidence>
<feature type="transmembrane region" description="Helical" evidence="1">
    <location>
        <begin position="12"/>
        <end position="39"/>
    </location>
</feature>
<evidence type="ECO:0000256" key="1">
    <source>
        <dbReference type="SAM" id="Phobius"/>
    </source>
</evidence>
<accession>X1M150</accession>
<comment type="caution">
    <text evidence="2">The sequence shown here is derived from an EMBL/GenBank/DDBJ whole genome shotgun (WGS) entry which is preliminary data.</text>
</comment>
<keyword evidence="1" id="KW-0812">Transmembrane</keyword>
<keyword evidence="1" id="KW-0472">Membrane</keyword>
<gene>
    <name evidence="2" type="ORF">S06H3_33856</name>
</gene>
<sequence>MQNSKLQFKIKTFYFLGLIFTSLFLILPLITEAATLYLLPQSQT</sequence>
<dbReference type="AlphaFoldDB" id="X1M150"/>
<keyword evidence="1" id="KW-1133">Transmembrane helix</keyword>
<reference evidence="2" key="1">
    <citation type="journal article" date="2014" name="Front. Microbiol.">
        <title>High frequency of phylogenetically diverse reductive dehalogenase-homologous genes in deep subseafloor sedimentary metagenomes.</title>
        <authorList>
            <person name="Kawai M."/>
            <person name="Futagami T."/>
            <person name="Toyoda A."/>
            <person name="Takaki Y."/>
            <person name="Nishi S."/>
            <person name="Hori S."/>
            <person name="Arai W."/>
            <person name="Tsubouchi T."/>
            <person name="Morono Y."/>
            <person name="Uchiyama I."/>
            <person name="Ito T."/>
            <person name="Fujiyama A."/>
            <person name="Inagaki F."/>
            <person name="Takami H."/>
        </authorList>
    </citation>
    <scope>NUCLEOTIDE SEQUENCE</scope>
    <source>
        <strain evidence="2">Expedition CK06-06</strain>
    </source>
</reference>
<proteinExistence type="predicted"/>
<organism evidence="2">
    <name type="scientific">marine sediment metagenome</name>
    <dbReference type="NCBI Taxonomy" id="412755"/>
    <lineage>
        <taxon>unclassified sequences</taxon>
        <taxon>metagenomes</taxon>
        <taxon>ecological metagenomes</taxon>
    </lineage>
</organism>
<dbReference type="EMBL" id="BARV01020259">
    <property type="protein sequence ID" value="GAI25307.1"/>
    <property type="molecule type" value="Genomic_DNA"/>
</dbReference>
<protein>
    <submittedName>
        <fullName evidence="2">Uncharacterized protein</fullName>
    </submittedName>
</protein>
<feature type="non-terminal residue" evidence="2">
    <location>
        <position position="44"/>
    </location>
</feature>
<name>X1M150_9ZZZZ</name>